<dbReference type="InterPro" id="IPR036610">
    <property type="entry name" value="PEBP-like_sf"/>
</dbReference>
<feature type="transmembrane region" description="Helical" evidence="1">
    <location>
        <begin position="262"/>
        <end position="281"/>
    </location>
</feature>
<evidence type="ECO:0000256" key="2">
    <source>
        <dbReference type="SAM" id="SignalP"/>
    </source>
</evidence>
<evidence type="ECO:0000256" key="1">
    <source>
        <dbReference type="SAM" id="Phobius"/>
    </source>
</evidence>
<dbReference type="InterPro" id="IPR035810">
    <property type="entry name" value="PEBP_euk"/>
</dbReference>
<dbReference type="Gene3D" id="3.90.280.10">
    <property type="entry name" value="PEBP-like"/>
    <property type="match status" value="1"/>
</dbReference>
<gene>
    <name evidence="3" type="ORF">B0T19DRAFT_427125</name>
</gene>
<evidence type="ECO:0000313" key="4">
    <source>
        <dbReference type="Proteomes" id="UP001286456"/>
    </source>
</evidence>
<accession>A0AAE0IEX9</accession>
<proteinExistence type="predicted"/>
<dbReference type="EMBL" id="JAUEPO010000004">
    <property type="protein sequence ID" value="KAK3323874.1"/>
    <property type="molecule type" value="Genomic_DNA"/>
</dbReference>
<dbReference type="PANTHER" id="PTHR11362:SF82">
    <property type="entry name" value="PHOSPHATIDYLETHANOLAMINE-BINDING PROTEIN 4"/>
    <property type="match status" value="1"/>
</dbReference>
<keyword evidence="2" id="KW-0732">Signal</keyword>
<dbReference type="SUPFAM" id="SSF49777">
    <property type="entry name" value="PEBP-like"/>
    <property type="match status" value="1"/>
</dbReference>
<dbReference type="CDD" id="cd00866">
    <property type="entry name" value="PEBP_euk"/>
    <property type="match status" value="1"/>
</dbReference>
<dbReference type="AlphaFoldDB" id="A0AAE0IEX9"/>
<keyword evidence="1" id="KW-1133">Transmembrane helix</keyword>
<evidence type="ECO:0000313" key="3">
    <source>
        <dbReference type="EMBL" id="KAK3323874.1"/>
    </source>
</evidence>
<keyword evidence="1" id="KW-0812">Transmembrane</keyword>
<sequence length="282" mass="29014">MLSPTTTLTLGALTLALALPPLALASDNATSLPTLTFKNAFISSGIVPEVIAALDPSVSFYATYSTSTGHEELLLPGTSLTTSEASSPLDFLVEGLTNATNITASTRYLIYLLDADAPARDNPSARNLRHYLAGNYTVMPGVNSSVLPSAQRLVVQTGSFAPFTPFTAPNPAPSSGVHRFIYALYKQPANFSAAGFETAGMEPETGNWNLSRWRGQLGLGPAIGATFFTIDTAAAGQSTNSTRGTTTVGAGPGGSGAAGLAVPAYMVGFTAISTLVGLVAFL</sequence>
<keyword evidence="4" id="KW-1185">Reference proteome</keyword>
<name>A0AAE0IEX9_9PEZI</name>
<organism evidence="3 4">
    <name type="scientific">Cercophora scortea</name>
    <dbReference type="NCBI Taxonomy" id="314031"/>
    <lineage>
        <taxon>Eukaryota</taxon>
        <taxon>Fungi</taxon>
        <taxon>Dikarya</taxon>
        <taxon>Ascomycota</taxon>
        <taxon>Pezizomycotina</taxon>
        <taxon>Sordariomycetes</taxon>
        <taxon>Sordariomycetidae</taxon>
        <taxon>Sordariales</taxon>
        <taxon>Lasiosphaeriaceae</taxon>
        <taxon>Cercophora</taxon>
    </lineage>
</organism>
<feature type="chain" id="PRO_5041993472" evidence="2">
    <location>
        <begin position="26"/>
        <end position="282"/>
    </location>
</feature>
<dbReference type="PANTHER" id="PTHR11362">
    <property type="entry name" value="PHOSPHATIDYLETHANOLAMINE-BINDING PROTEIN"/>
    <property type="match status" value="1"/>
</dbReference>
<comment type="caution">
    <text evidence="3">The sequence shown here is derived from an EMBL/GenBank/DDBJ whole genome shotgun (WGS) entry which is preliminary data.</text>
</comment>
<protein>
    <submittedName>
        <fullName evidence="3">Phosphatidylethanolamine-binding protein</fullName>
    </submittedName>
</protein>
<reference evidence="3" key="1">
    <citation type="journal article" date="2023" name="Mol. Phylogenet. Evol.">
        <title>Genome-scale phylogeny and comparative genomics of the fungal order Sordariales.</title>
        <authorList>
            <person name="Hensen N."/>
            <person name="Bonometti L."/>
            <person name="Westerberg I."/>
            <person name="Brannstrom I.O."/>
            <person name="Guillou S."/>
            <person name="Cros-Aarteil S."/>
            <person name="Calhoun S."/>
            <person name="Haridas S."/>
            <person name="Kuo A."/>
            <person name="Mondo S."/>
            <person name="Pangilinan J."/>
            <person name="Riley R."/>
            <person name="LaButti K."/>
            <person name="Andreopoulos B."/>
            <person name="Lipzen A."/>
            <person name="Chen C."/>
            <person name="Yan M."/>
            <person name="Daum C."/>
            <person name="Ng V."/>
            <person name="Clum A."/>
            <person name="Steindorff A."/>
            <person name="Ohm R.A."/>
            <person name="Martin F."/>
            <person name="Silar P."/>
            <person name="Natvig D.O."/>
            <person name="Lalanne C."/>
            <person name="Gautier V."/>
            <person name="Ament-Velasquez S.L."/>
            <person name="Kruys A."/>
            <person name="Hutchinson M.I."/>
            <person name="Powell A.J."/>
            <person name="Barry K."/>
            <person name="Miller A.N."/>
            <person name="Grigoriev I.V."/>
            <person name="Debuchy R."/>
            <person name="Gladieux P."/>
            <person name="Hiltunen Thoren M."/>
            <person name="Johannesson H."/>
        </authorList>
    </citation>
    <scope>NUCLEOTIDE SEQUENCE</scope>
    <source>
        <strain evidence="3">SMH4131-1</strain>
    </source>
</reference>
<feature type="signal peptide" evidence="2">
    <location>
        <begin position="1"/>
        <end position="25"/>
    </location>
</feature>
<reference evidence="3" key="2">
    <citation type="submission" date="2023-06" db="EMBL/GenBank/DDBJ databases">
        <authorList>
            <consortium name="Lawrence Berkeley National Laboratory"/>
            <person name="Haridas S."/>
            <person name="Hensen N."/>
            <person name="Bonometti L."/>
            <person name="Westerberg I."/>
            <person name="Brannstrom I.O."/>
            <person name="Guillou S."/>
            <person name="Cros-Aarteil S."/>
            <person name="Calhoun S."/>
            <person name="Kuo A."/>
            <person name="Mondo S."/>
            <person name="Pangilinan J."/>
            <person name="Riley R."/>
            <person name="Labutti K."/>
            <person name="Andreopoulos B."/>
            <person name="Lipzen A."/>
            <person name="Chen C."/>
            <person name="Yanf M."/>
            <person name="Daum C."/>
            <person name="Ng V."/>
            <person name="Clum A."/>
            <person name="Steindorff A."/>
            <person name="Ohm R."/>
            <person name="Martin F."/>
            <person name="Silar P."/>
            <person name="Natvig D."/>
            <person name="Lalanne C."/>
            <person name="Gautier V."/>
            <person name="Ament-Velasquez S.L."/>
            <person name="Kruys A."/>
            <person name="Hutchinson M.I."/>
            <person name="Powell A.J."/>
            <person name="Barry K."/>
            <person name="Miller A.N."/>
            <person name="Grigoriev I.V."/>
            <person name="Debuchy R."/>
            <person name="Gladieux P."/>
            <person name="Thoren M.H."/>
            <person name="Johannesson H."/>
        </authorList>
    </citation>
    <scope>NUCLEOTIDE SEQUENCE</scope>
    <source>
        <strain evidence="3">SMH4131-1</strain>
    </source>
</reference>
<dbReference type="Proteomes" id="UP001286456">
    <property type="component" value="Unassembled WGS sequence"/>
</dbReference>
<keyword evidence="1" id="KW-0472">Membrane</keyword>